<evidence type="ECO:0000313" key="12">
    <source>
        <dbReference type="Proteomes" id="UP000002852"/>
    </source>
</evidence>
<feature type="coiled-coil region" evidence="7">
    <location>
        <begin position="291"/>
        <end position="588"/>
    </location>
</feature>
<feature type="region of interest" description="Disordered" evidence="8">
    <location>
        <begin position="874"/>
        <end position="894"/>
    </location>
</feature>
<name>A0A3B5PUC6_XIPMA</name>
<dbReference type="PANTHER" id="PTHR46501:SF7">
    <property type="entry name" value="MYOMEGALIN ISOFORM X1"/>
    <property type="match status" value="1"/>
</dbReference>
<dbReference type="STRING" id="8083.ENSXMAP00000021594"/>
<dbReference type="GO" id="GO:0060090">
    <property type="term" value="F:molecular adaptor activity"/>
    <property type="evidence" value="ECO:0007669"/>
    <property type="project" value="TreeGrafter"/>
</dbReference>
<evidence type="ECO:0000259" key="9">
    <source>
        <dbReference type="Pfam" id="PF07989"/>
    </source>
</evidence>
<reference evidence="11" key="4">
    <citation type="submission" date="2025-09" db="UniProtKB">
        <authorList>
            <consortium name="Ensembl"/>
        </authorList>
    </citation>
    <scope>IDENTIFICATION</scope>
    <source>
        <strain evidence="11">JP 163 A</strain>
    </source>
</reference>
<dbReference type="GeneTree" id="ENSGT00950000183190"/>
<dbReference type="InParanoid" id="A0A3B5PUC6"/>
<feature type="domain" description="CDK5 regulatory subunit-associated protein 2/Myomegalin coiled coil" evidence="10">
    <location>
        <begin position="905"/>
        <end position="993"/>
    </location>
</feature>
<evidence type="ECO:0000256" key="1">
    <source>
        <dbReference type="ARBA" id="ARBA00004245"/>
    </source>
</evidence>
<organism evidence="11 12">
    <name type="scientific">Xiphophorus maculatus</name>
    <name type="common">Southern platyfish</name>
    <name type="synonym">Platypoecilus maculatus</name>
    <dbReference type="NCBI Taxonomy" id="8083"/>
    <lineage>
        <taxon>Eukaryota</taxon>
        <taxon>Metazoa</taxon>
        <taxon>Chordata</taxon>
        <taxon>Craniata</taxon>
        <taxon>Vertebrata</taxon>
        <taxon>Euteleostomi</taxon>
        <taxon>Actinopterygii</taxon>
        <taxon>Neopterygii</taxon>
        <taxon>Teleostei</taxon>
        <taxon>Neoteleostei</taxon>
        <taxon>Acanthomorphata</taxon>
        <taxon>Ovalentaria</taxon>
        <taxon>Atherinomorphae</taxon>
        <taxon>Cyprinodontiformes</taxon>
        <taxon>Poeciliidae</taxon>
        <taxon>Poeciliinae</taxon>
        <taxon>Xiphophorus</taxon>
    </lineage>
</organism>
<dbReference type="PANTHER" id="PTHR46501">
    <property type="entry name" value="MYOMEGALIN"/>
    <property type="match status" value="1"/>
</dbReference>
<dbReference type="InterPro" id="IPR052593">
    <property type="entry name" value="MT-associated_AKAP9-binding"/>
</dbReference>
<keyword evidence="3" id="KW-0963">Cytoplasm</keyword>
<keyword evidence="7" id="KW-0175">Coiled coil</keyword>
<keyword evidence="12" id="KW-1185">Reference proteome</keyword>
<reference evidence="11" key="3">
    <citation type="submission" date="2025-08" db="UniProtKB">
        <authorList>
            <consortium name="Ensembl"/>
        </authorList>
    </citation>
    <scope>IDENTIFICATION</scope>
    <source>
        <strain evidence="11">JP 163 A</strain>
    </source>
</reference>
<protein>
    <submittedName>
        <fullName evidence="11">CDK5 regulatory subunit associated protein 2</fullName>
    </submittedName>
</protein>
<dbReference type="OMA" id="CQQENKA"/>
<feature type="domain" description="Centrosomin N-terminal motif 1" evidence="9">
    <location>
        <begin position="9"/>
        <end position="82"/>
    </location>
</feature>
<dbReference type="GO" id="GO:0090063">
    <property type="term" value="P:positive regulation of microtubule nucleation"/>
    <property type="evidence" value="ECO:0007669"/>
    <property type="project" value="TreeGrafter"/>
</dbReference>
<feature type="coiled-coil region" evidence="7">
    <location>
        <begin position="676"/>
        <end position="717"/>
    </location>
</feature>
<evidence type="ECO:0000313" key="11">
    <source>
        <dbReference type="Ensembl" id="ENSXMAP00000021594.1"/>
    </source>
</evidence>
<keyword evidence="6" id="KW-0206">Cytoskeleton</keyword>
<proteinExistence type="predicted"/>
<accession>A0A3B5PUC6</accession>
<evidence type="ECO:0000256" key="3">
    <source>
        <dbReference type="ARBA" id="ARBA00022490"/>
    </source>
</evidence>
<dbReference type="Proteomes" id="UP000002852">
    <property type="component" value="Unassembled WGS sequence"/>
</dbReference>
<evidence type="ECO:0000256" key="7">
    <source>
        <dbReference type="SAM" id="Coils"/>
    </source>
</evidence>
<dbReference type="InterPro" id="IPR012943">
    <property type="entry name" value="Cnn_1N"/>
</dbReference>
<dbReference type="GO" id="GO:1903358">
    <property type="term" value="P:regulation of Golgi organization"/>
    <property type="evidence" value="ECO:0007669"/>
    <property type="project" value="TreeGrafter"/>
</dbReference>
<keyword evidence="4" id="KW-0597">Phosphoprotein</keyword>
<feature type="coiled-coil region" evidence="7">
    <location>
        <begin position="10"/>
        <end position="80"/>
    </location>
</feature>
<dbReference type="AlphaFoldDB" id="A0A3B5PUC6"/>
<reference evidence="12" key="2">
    <citation type="journal article" date="2013" name="Nat. Genet.">
        <title>The genome of the platyfish, Xiphophorus maculatus, provides insights into evolutionary adaptation and several complex traits.</title>
        <authorList>
            <person name="Schartl M."/>
            <person name="Walter R.B."/>
            <person name="Shen Y."/>
            <person name="Garcia T."/>
            <person name="Catchen J."/>
            <person name="Amores A."/>
            <person name="Braasch I."/>
            <person name="Chalopin D."/>
            <person name="Volff J.N."/>
            <person name="Lesch K.P."/>
            <person name="Bisazza A."/>
            <person name="Minx P."/>
            <person name="Hillier L."/>
            <person name="Wilson R.K."/>
            <person name="Fuerstenberg S."/>
            <person name="Boore J."/>
            <person name="Searle S."/>
            <person name="Postlethwait J.H."/>
            <person name="Warren W.C."/>
        </authorList>
    </citation>
    <scope>NUCLEOTIDE SEQUENCE [LARGE SCALE GENOMIC DNA]</scope>
    <source>
        <strain evidence="12">JP 163 A</strain>
    </source>
</reference>
<feature type="coiled-coil region" evidence="7">
    <location>
        <begin position="167"/>
        <end position="194"/>
    </location>
</feature>
<evidence type="ECO:0000256" key="4">
    <source>
        <dbReference type="ARBA" id="ARBA00022553"/>
    </source>
</evidence>
<evidence type="ECO:0000256" key="5">
    <source>
        <dbReference type="ARBA" id="ARBA00023034"/>
    </source>
</evidence>
<evidence type="ECO:0000256" key="2">
    <source>
        <dbReference type="ARBA" id="ARBA00004555"/>
    </source>
</evidence>
<dbReference type="InterPro" id="IPR056273">
    <property type="entry name" value="CDK5RAP2_MYOME_CC"/>
</dbReference>
<comment type="subcellular location">
    <subcellularLocation>
        <location evidence="1">Cytoplasm</location>
        <location evidence="1">Cytoskeleton</location>
    </subcellularLocation>
    <subcellularLocation>
        <location evidence="2">Golgi apparatus</location>
    </subcellularLocation>
</comment>
<dbReference type="GO" id="GO:0005794">
    <property type="term" value="C:Golgi apparatus"/>
    <property type="evidence" value="ECO:0007669"/>
    <property type="project" value="UniProtKB-SubCell"/>
</dbReference>
<reference evidence="12" key="1">
    <citation type="submission" date="2012-01" db="EMBL/GenBank/DDBJ databases">
        <authorList>
            <person name="Walter R."/>
            <person name="Schartl M."/>
            <person name="Warren W."/>
        </authorList>
    </citation>
    <scope>NUCLEOTIDE SEQUENCE [LARGE SCALE GENOMIC DNA]</scope>
    <source>
        <strain evidence="12">JP 163 A</strain>
    </source>
</reference>
<sequence length="1124" mass="129169">KMSPVKALTMKDYENQITALKKENFNLKLRIYFMEERMQQKCDDSTEDIFKTNIELKVELESMKRELAEKQELLVSASKALESLAGRESGEPQRVREQAHREMGALRDAFSKRIAELEQNLQAAEEEVGRMAAIAEEEKLKNINMEKQLQTVASTDIHPPSSLPRTVQDLQQALQKSDNEVKQLKITVKNQEALIQQKNSGDSQTDPQSTKQLSELIVEKDQQLKVDINRLESINKMLTEEVNRVKSANENMTKTLEDSQNHNKVQEALHSEKENELDTEKKNALKRDKTIQGLTQVLREKEKEIEELCQEIEDRDDALAKAREAAHKAQLQKYQGVEEHQSLLMEKQTELAQLQGEHHTKVLEAQKLQRALDRKEQELADLQQSKDQLEVELEDMQQQKKKGDKALNDLTNQLKKVNGEMKERESALEQQYQEMLEQTQRKLHSHEVTIQRLTTTLADKEQQLQDYINMVRDLEQSKSPGSNDGMLTKLRQRLKENESALEQALDDKFAAIEEKDNEIHQLQLLLREKERDLERLTNLLTHNEETINNFDSLIKEKDVELQHLANTLKNLQRAKQDVEDNLNRSLREKDAIIHQLQLSLEGKTKDMEEMAKSVLNHSQSQAQDLAEQRGQRLKVTEAMLSEAVKARERLIDDNESAVEGLLATINSKDQLLKESAEHFNRMLSERAQEIQELRKQLAEKQQELAKAERKSSSTTQESYLETAELRTLLVEKDSLIDKLLQRGQERDKFLAEMSQKVDGDHMLELRQTIQIMQEKLEEREGETWVCFKSSFWMFKPGLCIDLTFVSVLSHLKRSWLRKLKKHIFTSSVGIMLAESLLSELQGRSEGQVANIDSLTATLKTKDEIINVLHQRLGQGSDSRNDSTQDHLIGSNMDRSLPALPQREITMIGGDSQQDALPHRSALQQEHDALNKALRAEQQLYSSLVRTVKEPDSGQRLHALQLELTAVQLLRQQLEDSVKTNEELRDDLEREIQRAKLREGAELESMRHQLEDAQRWNASLQARLGAIQNRGGGVGGTSETLSFIGDQTSYMSICVGEGTDDSLPQLSPQELQRKVSSYQIFKDVFKNHKLFFFSLSEVKSDKISFVLGQLELPELLLFAYCQKTF</sequence>
<dbReference type="Pfam" id="PF07989">
    <property type="entry name" value="Cnn_1N"/>
    <property type="match status" value="1"/>
</dbReference>
<evidence type="ECO:0000256" key="6">
    <source>
        <dbReference type="ARBA" id="ARBA00023212"/>
    </source>
</evidence>
<evidence type="ECO:0000256" key="8">
    <source>
        <dbReference type="SAM" id="MobiDB-lite"/>
    </source>
</evidence>
<feature type="coiled-coil region" evidence="7">
    <location>
        <begin position="107"/>
        <end position="141"/>
    </location>
</feature>
<feature type="coiled-coil region" evidence="7">
    <location>
        <begin position="228"/>
        <end position="255"/>
    </location>
</feature>
<evidence type="ECO:0000259" key="10">
    <source>
        <dbReference type="Pfam" id="PF23246"/>
    </source>
</evidence>
<dbReference type="GO" id="GO:0005813">
    <property type="term" value="C:centrosome"/>
    <property type="evidence" value="ECO:0007669"/>
    <property type="project" value="TreeGrafter"/>
</dbReference>
<dbReference type="Pfam" id="PF23246">
    <property type="entry name" value="CC_CDK5RAP2"/>
    <property type="match status" value="1"/>
</dbReference>
<dbReference type="Ensembl" id="ENSXMAT00000027159.1">
    <property type="protein sequence ID" value="ENSXMAP00000021594.1"/>
    <property type="gene ID" value="ENSXMAG00000005618.2"/>
</dbReference>
<dbReference type="GO" id="GO:0007098">
    <property type="term" value="P:centrosome cycle"/>
    <property type="evidence" value="ECO:0007669"/>
    <property type="project" value="TreeGrafter"/>
</dbReference>
<keyword evidence="5" id="KW-0333">Golgi apparatus</keyword>
<feature type="coiled-coil region" evidence="7">
    <location>
        <begin position="919"/>
        <end position="1022"/>
    </location>
</feature>